<evidence type="ECO:0000256" key="2">
    <source>
        <dbReference type="ARBA" id="ARBA00012438"/>
    </source>
</evidence>
<name>A0ABW0G4J1_9PROT</name>
<dbReference type="PROSITE" id="PS50109">
    <property type="entry name" value="HIS_KIN"/>
    <property type="match status" value="1"/>
</dbReference>
<evidence type="ECO:0000259" key="8">
    <source>
        <dbReference type="PROSITE" id="PS50109"/>
    </source>
</evidence>
<dbReference type="GO" id="GO:0016301">
    <property type="term" value="F:kinase activity"/>
    <property type="evidence" value="ECO:0007669"/>
    <property type="project" value="UniProtKB-KW"/>
</dbReference>
<evidence type="ECO:0000256" key="7">
    <source>
        <dbReference type="SAM" id="MobiDB-lite"/>
    </source>
</evidence>
<keyword evidence="3" id="KW-0597">Phosphoprotein</keyword>
<protein>
    <recommendedName>
        <fullName evidence="2">histidine kinase</fullName>
        <ecNumber evidence="2">2.7.13.3</ecNumber>
    </recommendedName>
</protein>
<dbReference type="Pfam" id="PF00512">
    <property type="entry name" value="HisKA"/>
    <property type="match status" value="1"/>
</dbReference>
<evidence type="ECO:0000256" key="4">
    <source>
        <dbReference type="ARBA" id="ARBA00022679"/>
    </source>
</evidence>
<dbReference type="Gene3D" id="1.10.287.130">
    <property type="match status" value="1"/>
</dbReference>
<dbReference type="InterPro" id="IPR003594">
    <property type="entry name" value="HATPase_dom"/>
</dbReference>
<dbReference type="PRINTS" id="PR00344">
    <property type="entry name" value="BCTRLSENSOR"/>
</dbReference>
<evidence type="ECO:0000313" key="10">
    <source>
        <dbReference type="Proteomes" id="UP001596166"/>
    </source>
</evidence>
<dbReference type="SMART" id="SM00387">
    <property type="entry name" value="HATPase_c"/>
    <property type="match status" value="1"/>
</dbReference>
<comment type="caution">
    <text evidence="9">The sequence shown here is derived from an EMBL/GenBank/DDBJ whole genome shotgun (WGS) entry which is preliminary data.</text>
</comment>
<sequence>MIETPFRDRQPEAATPAGADSAALLDGGKPGGSGSTDRAQVGDAQVGDALLGAAMAALADGIGVLAAVHDDTGAVDDFEWLTANRSAERLFGHPLAGRRLRADDLQDGEGAGLFACLTDCLMEKQTVRRLVIAPGGARWRIAATPLAPTSVGAGSTGAGRAAPTVCVSLAELGAEVPVVPESHRAHRAKAEFLAHMSHELRTPLNAVLGFSEVLLAETFGPLGSPRYRSYAADIHASGTHLLSLIDGILDLSQSETARTDMLEEAINVADAARQALAQVGDKAAARGVDIGEDLSADLPLLYGDARALQRMLTNLLSNAVKFTPSGGQVMLSASPMPDGGIGLMVADTGAGIAEDELTRVLEPFGRADMTVPRGATGTGIGLPVVKRLMEMHGGRLDLYSEPGAGTTAILMFPPRRSLPHAAPHGMPHTGARA</sequence>
<dbReference type="SUPFAM" id="SSF55874">
    <property type="entry name" value="ATPase domain of HSP90 chaperone/DNA topoisomerase II/histidine kinase"/>
    <property type="match status" value="1"/>
</dbReference>
<dbReference type="RefSeq" id="WP_376994960.1">
    <property type="nucleotide sequence ID" value="NZ_JBHSLC010000011.1"/>
</dbReference>
<dbReference type="SUPFAM" id="SSF47384">
    <property type="entry name" value="Homodimeric domain of signal transducing histidine kinase"/>
    <property type="match status" value="1"/>
</dbReference>
<dbReference type="EMBL" id="JBHSLC010000011">
    <property type="protein sequence ID" value="MFC5355308.1"/>
    <property type="molecule type" value="Genomic_DNA"/>
</dbReference>
<dbReference type="PANTHER" id="PTHR43711">
    <property type="entry name" value="TWO-COMPONENT HISTIDINE KINASE"/>
    <property type="match status" value="1"/>
</dbReference>
<comment type="catalytic activity">
    <reaction evidence="1">
        <text>ATP + protein L-histidine = ADP + protein N-phospho-L-histidine.</text>
        <dbReference type="EC" id="2.7.13.3"/>
    </reaction>
</comment>
<dbReference type="Pfam" id="PF02518">
    <property type="entry name" value="HATPase_c"/>
    <property type="match status" value="1"/>
</dbReference>
<dbReference type="CDD" id="cd00082">
    <property type="entry name" value="HisKA"/>
    <property type="match status" value="1"/>
</dbReference>
<dbReference type="InterPro" id="IPR005467">
    <property type="entry name" value="His_kinase_dom"/>
</dbReference>
<organism evidence="9 10">
    <name type="scientific">Azospirillum himalayense</name>
    <dbReference type="NCBI Taxonomy" id="654847"/>
    <lineage>
        <taxon>Bacteria</taxon>
        <taxon>Pseudomonadati</taxon>
        <taxon>Pseudomonadota</taxon>
        <taxon>Alphaproteobacteria</taxon>
        <taxon>Rhodospirillales</taxon>
        <taxon>Azospirillaceae</taxon>
        <taxon>Azospirillum</taxon>
    </lineage>
</organism>
<dbReference type="Proteomes" id="UP001596166">
    <property type="component" value="Unassembled WGS sequence"/>
</dbReference>
<evidence type="ECO:0000256" key="5">
    <source>
        <dbReference type="ARBA" id="ARBA00022777"/>
    </source>
</evidence>
<dbReference type="SMART" id="SM00388">
    <property type="entry name" value="HisKA"/>
    <property type="match status" value="1"/>
</dbReference>
<keyword evidence="5 9" id="KW-0418">Kinase</keyword>
<keyword evidence="10" id="KW-1185">Reference proteome</keyword>
<proteinExistence type="predicted"/>
<dbReference type="InterPro" id="IPR036890">
    <property type="entry name" value="HATPase_C_sf"/>
</dbReference>
<dbReference type="InterPro" id="IPR036097">
    <property type="entry name" value="HisK_dim/P_sf"/>
</dbReference>
<evidence type="ECO:0000256" key="3">
    <source>
        <dbReference type="ARBA" id="ARBA00022553"/>
    </source>
</evidence>
<dbReference type="InterPro" id="IPR004358">
    <property type="entry name" value="Sig_transdc_His_kin-like_C"/>
</dbReference>
<reference evidence="10" key="1">
    <citation type="journal article" date="2019" name="Int. J. Syst. Evol. Microbiol.">
        <title>The Global Catalogue of Microorganisms (GCM) 10K type strain sequencing project: providing services to taxonomists for standard genome sequencing and annotation.</title>
        <authorList>
            <consortium name="The Broad Institute Genomics Platform"/>
            <consortium name="The Broad Institute Genome Sequencing Center for Infectious Disease"/>
            <person name="Wu L."/>
            <person name="Ma J."/>
        </authorList>
    </citation>
    <scope>NUCLEOTIDE SEQUENCE [LARGE SCALE GENOMIC DNA]</scope>
    <source>
        <strain evidence="10">CCUG 58760</strain>
    </source>
</reference>
<feature type="region of interest" description="Disordered" evidence="7">
    <location>
        <begin position="1"/>
        <end position="40"/>
    </location>
</feature>
<evidence type="ECO:0000313" key="9">
    <source>
        <dbReference type="EMBL" id="MFC5355308.1"/>
    </source>
</evidence>
<gene>
    <name evidence="9" type="ORF">ACFPMG_09835</name>
</gene>
<dbReference type="PANTHER" id="PTHR43711:SF26">
    <property type="entry name" value="SENSOR HISTIDINE KINASE RCSC"/>
    <property type="match status" value="1"/>
</dbReference>
<keyword evidence="4" id="KW-0808">Transferase</keyword>
<keyword evidence="6" id="KW-0902">Two-component regulatory system</keyword>
<evidence type="ECO:0000256" key="6">
    <source>
        <dbReference type="ARBA" id="ARBA00023012"/>
    </source>
</evidence>
<accession>A0ABW0G4J1</accession>
<dbReference type="InterPro" id="IPR003661">
    <property type="entry name" value="HisK_dim/P_dom"/>
</dbReference>
<evidence type="ECO:0000256" key="1">
    <source>
        <dbReference type="ARBA" id="ARBA00000085"/>
    </source>
</evidence>
<dbReference type="InterPro" id="IPR050736">
    <property type="entry name" value="Sensor_HK_Regulatory"/>
</dbReference>
<feature type="compositionally biased region" description="Basic and acidic residues" evidence="7">
    <location>
        <begin position="1"/>
        <end position="11"/>
    </location>
</feature>
<feature type="domain" description="Histidine kinase" evidence="8">
    <location>
        <begin position="195"/>
        <end position="416"/>
    </location>
</feature>
<feature type="compositionally biased region" description="Low complexity" evidence="7">
    <location>
        <begin position="17"/>
        <end position="27"/>
    </location>
</feature>
<dbReference type="EC" id="2.7.13.3" evidence="2"/>
<dbReference type="Gene3D" id="3.30.565.10">
    <property type="entry name" value="Histidine kinase-like ATPase, C-terminal domain"/>
    <property type="match status" value="1"/>
</dbReference>